<feature type="modified residue" description="4-aspartylphosphate" evidence="9">
    <location>
        <position position="581"/>
    </location>
</feature>
<keyword evidence="3 9" id="KW-0597">Phosphoprotein</keyword>
<evidence type="ECO:0000256" key="8">
    <source>
        <dbReference type="ARBA" id="ARBA00023012"/>
    </source>
</evidence>
<keyword evidence="4" id="KW-0808">Transferase</keyword>
<gene>
    <name evidence="13" type="ORF">A2Y62_01730</name>
</gene>
<dbReference type="EMBL" id="MFGW01000193">
    <property type="protein sequence ID" value="OGF61529.1"/>
    <property type="molecule type" value="Genomic_DNA"/>
</dbReference>
<dbReference type="SMART" id="SM00448">
    <property type="entry name" value="REC"/>
    <property type="match status" value="2"/>
</dbReference>
<evidence type="ECO:0000256" key="9">
    <source>
        <dbReference type="PROSITE-ProRule" id="PRU00169"/>
    </source>
</evidence>
<reference evidence="13 14" key="1">
    <citation type="journal article" date="2016" name="Nat. Commun.">
        <title>Thousands of microbial genomes shed light on interconnected biogeochemical processes in an aquifer system.</title>
        <authorList>
            <person name="Anantharaman K."/>
            <person name="Brown C.T."/>
            <person name="Hug L.A."/>
            <person name="Sharon I."/>
            <person name="Castelle C.J."/>
            <person name="Probst A.J."/>
            <person name="Thomas B.C."/>
            <person name="Singh A."/>
            <person name="Wilkins M.J."/>
            <person name="Karaoz U."/>
            <person name="Brodie E.L."/>
            <person name="Williams K.H."/>
            <person name="Hubbard S.S."/>
            <person name="Banfield J.F."/>
        </authorList>
    </citation>
    <scope>NUCLEOTIDE SEQUENCE [LARGE SCALE GENOMIC DNA]</scope>
</reference>
<evidence type="ECO:0000259" key="12">
    <source>
        <dbReference type="PROSITE" id="PS50112"/>
    </source>
</evidence>
<dbReference type="InterPro" id="IPR035965">
    <property type="entry name" value="PAS-like_dom_sf"/>
</dbReference>
<dbReference type="PANTHER" id="PTHR43065">
    <property type="entry name" value="SENSOR HISTIDINE KINASE"/>
    <property type="match status" value="1"/>
</dbReference>
<dbReference type="SUPFAM" id="SSF47384">
    <property type="entry name" value="Homodimeric domain of signal transducing histidine kinase"/>
    <property type="match status" value="1"/>
</dbReference>
<dbReference type="Gene3D" id="1.10.287.130">
    <property type="match status" value="1"/>
</dbReference>
<comment type="catalytic activity">
    <reaction evidence="1">
        <text>ATP + protein L-histidine = ADP + protein N-phospho-L-histidine.</text>
        <dbReference type="EC" id="2.7.13.3"/>
    </reaction>
</comment>
<evidence type="ECO:0000256" key="4">
    <source>
        <dbReference type="ARBA" id="ARBA00022679"/>
    </source>
</evidence>
<dbReference type="AlphaFoldDB" id="A0A1F5VDL0"/>
<dbReference type="Gene3D" id="3.30.450.20">
    <property type="entry name" value="PAS domain"/>
    <property type="match status" value="1"/>
</dbReference>
<dbReference type="CDD" id="cd00156">
    <property type="entry name" value="REC"/>
    <property type="match status" value="1"/>
</dbReference>
<dbReference type="Pfam" id="PF08447">
    <property type="entry name" value="PAS_3"/>
    <property type="match status" value="1"/>
</dbReference>
<dbReference type="SMART" id="SM00388">
    <property type="entry name" value="HisKA"/>
    <property type="match status" value="1"/>
</dbReference>
<dbReference type="CDD" id="cd00130">
    <property type="entry name" value="PAS"/>
    <property type="match status" value="1"/>
</dbReference>
<dbReference type="SUPFAM" id="SSF55874">
    <property type="entry name" value="ATPase domain of HSP90 chaperone/DNA topoisomerase II/histidine kinase"/>
    <property type="match status" value="1"/>
</dbReference>
<dbReference type="PRINTS" id="PR00344">
    <property type="entry name" value="BCTRLSENSOR"/>
</dbReference>
<dbReference type="InterPro" id="IPR004358">
    <property type="entry name" value="Sig_transdc_His_kin-like_C"/>
</dbReference>
<evidence type="ECO:0000313" key="13">
    <source>
        <dbReference type="EMBL" id="OGF61529.1"/>
    </source>
</evidence>
<dbReference type="InterPro" id="IPR036890">
    <property type="entry name" value="HATPase_C_sf"/>
</dbReference>
<dbReference type="SMART" id="SM00091">
    <property type="entry name" value="PAS"/>
    <property type="match status" value="1"/>
</dbReference>
<feature type="domain" description="PAS" evidence="12">
    <location>
        <begin position="142"/>
        <end position="211"/>
    </location>
</feature>
<dbReference type="GO" id="GO:0000155">
    <property type="term" value="F:phosphorelay sensor kinase activity"/>
    <property type="evidence" value="ECO:0007669"/>
    <property type="project" value="InterPro"/>
</dbReference>
<dbReference type="SUPFAM" id="SSF52172">
    <property type="entry name" value="CheY-like"/>
    <property type="match status" value="2"/>
</dbReference>
<comment type="caution">
    <text evidence="13">The sequence shown here is derived from an EMBL/GenBank/DDBJ whole genome shotgun (WGS) entry which is preliminary data.</text>
</comment>
<dbReference type="Pfam" id="PF00072">
    <property type="entry name" value="Response_reg"/>
    <property type="match status" value="2"/>
</dbReference>
<feature type="domain" description="Histidine kinase" evidence="10">
    <location>
        <begin position="285"/>
        <end position="508"/>
    </location>
</feature>
<dbReference type="Proteomes" id="UP000178943">
    <property type="component" value="Unassembled WGS sequence"/>
</dbReference>
<evidence type="ECO:0000256" key="2">
    <source>
        <dbReference type="ARBA" id="ARBA00012438"/>
    </source>
</evidence>
<evidence type="ECO:0000256" key="6">
    <source>
        <dbReference type="ARBA" id="ARBA00022777"/>
    </source>
</evidence>
<dbReference type="InterPro" id="IPR003661">
    <property type="entry name" value="HisK_dim/P_dom"/>
</dbReference>
<feature type="modified residue" description="4-aspartylphosphate" evidence="9">
    <location>
        <position position="59"/>
    </location>
</feature>
<dbReference type="Pfam" id="PF02518">
    <property type="entry name" value="HATPase_c"/>
    <property type="match status" value="1"/>
</dbReference>
<feature type="domain" description="Response regulatory" evidence="11">
    <location>
        <begin position="8"/>
        <end position="124"/>
    </location>
</feature>
<dbReference type="InterPro" id="IPR005467">
    <property type="entry name" value="His_kinase_dom"/>
</dbReference>
<dbReference type="SUPFAM" id="SSF55785">
    <property type="entry name" value="PYP-like sensor domain (PAS domain)"/>
    <property type="match status" value="1"/>
</dbReference>
<dbReference type="InterPro" id="IPR000014">
    <property type="entry name" value="PAS"/>
</dbReference>
<dbReference type="Gene3D" id="3.40.50.2300">
    <property type="match status" value="2"/>
</dbReference>
<organism evidence="13 14">
    <name type="scientific">Candidatus Fischerbacteria bacterium RBG_13_37_8</name>
    <dbReference type="NCBI Taxonomy" id="1817863"/>
    <lineage>
        <taxon>Bacteria</taxon>
        <taxon>Candidatus Fischeribacteriota</taxon>
    </lineage>
</organism>
<evidence type="ECO:0000256" key="5">
    <source>
        <dbReference type="ARBA" id="ARBA00022741"/>
    </source>
</evidence>
<keyword evidence="5" id="KW-0547">Nucleotide-binding</keyword>
<dbReference type="PANTHER" id="PTHR43065:SF46">
    <property type="entry name" value="C4-DICARBOXYLATE TRANSPORT SENSOR PROTEIN DCTB"/>
    <property type="match status" value="1"/>
</dbReference>
<name>A0A1F5VDL0_9BACT</name>
<dbReference type="STRING" id="1817863.A2Y62_01730"/>
<protein>
    <recommendedName>
        <fullName evidence="2">histidine kinase</fullName>
        <ecNumber evidence="2">2.7.13.3</ecNumber>
    </recommendedName>
</protein>
<dbReference type="InterPro" id="IPR003594">
    <property type="entry name" value="HATPase_dom"/>
</dbReference>
<evidence type="ECO:0000256" key="7">
    <source>
        <dbReference type="ARBA" id="ARBA00022840"/>
    </source>
</evidence>
<dbReference type="PROSITE" id="PS50109">
    <property type="entry name" value="HIS_KIN"/>
    <property type="match status" value="1"/>
</dbReference>
<dbReference type="NCBIfam" id="TIGR00229">
    <property type="entry name" value="sensory_box"/>
    <property type="match status" value="1"/>
</dbReference>
<evidence type="ECO:0000259" key="11">
    <source>
        <dbReference type="PROSITE" id="PS50110"/>
    </source>
</evidence>
<dbReference type="SMART" id="SM00387">
    <property type="entry name" value="HATPase_c"/>
    <property type="match status" value="1"/>
</dbReference>
<dbReference type="EC" id="2.7.13.3" evidence="2"/>
<dbReference type="InterPro" id="IPR001789">
    <property type="entry name" value="Sig_transdc_resp-reg_receiver"/>
</dbReference>
<keyword evidence="6" id="KW-0418">Kinase</keyword>
<accession>A0A1F5VDL0</accession>
<keyword evidence="7" id="KW-0067">ATP-binding</keyword>
<dbReference type="InterPro" id="IPR036097">
    <property type="entry name" value="HisK_dim/P_sf"/>
</dbReference>
<evidence type="ECO:0000259" key="10">
    <source>
        <dbReference type="PROSITE" id="PS50109"/>
    </source>
</evidence>
<keyword evidence="8" id="KW-0902">Two-component regulatory system</keyword>
<evidence type="ECO:0000313" key="14">
    <source>
        <dbReference type="Proteomes" id="UP000178943"/>
    </source>
</evidence>
<dbReference type="GO" id="GO:0005524">
    <property type="term" value="F:ATP binding"/>
    <property type="evidence" value="ECO:0007669"/>
    <property type="project" value="UniProtKB-KW"/>
</dbReference>
<evidence type="ECO:0000256" key="1">
    <source>
        <dbReference type="ARBA" id="ARBA00000085"/>
    </source>
</evidence>
<dbReference type="CDD" id="cd00082">
    <property type="entry name" value="HisKA"/>
    <property type="match status" value="1"/>
</dbReference>
<dbReference type="Pfam" id="PF00512">
    <property type="entry name" value="HisKA"/>
    <property type="match status" value="1"/>
</dbReference>
<feature type="domain" description="Response regulatory" evidence="11">
    <location>
        <begin position="530"/>
        <end position="646"/>
    </location>
</feature>
<dbReference type="Gene3D" id="3.30.565.10">
    <property type="entry name" value="Histidine kinase-like ATPase, C-terminal domain"/>
    <property type="match status" value="1"/>
</dbReference>
<evidence type="ECO:0000256" key="3">
    <source>
        <dbReference type="ARBA" id="ARBA00022553"/>
    </source>
</evidence>
<dbReference type="PROSITE" id="PS50110">
    <property type="entry name" value="RESPONSE_REGULATORY"/>
    <property type="match status" value="2"/>
</dbReference>
<dbReference type="InterPro" id="IPR011006">
    <property type="entry name" value="CheY-like_superfamily"/>
</dbReference>
<sequence length="649" mass="73566">MLTIKKLKLLIIESSGDDAMRIVRLLELNGYQVTWTQVQNAPQLNNALHNESWDIIISDYLLPGFNAFDALQIVKESGFDIPFILVSGEIGDNLALKAVEKGARDYVMKSNSSRLVSIVEREIGSASARENHKITKEALNQSEEKYRLLVENANEAIVVAQDGKLIFCNRKTSEITGYSNDELMKMLFMELIYHEDREMVLERHKKRLNEEELPYLYPFRIINKNSQIKWVEINAIVINWDKKPATLNFLLDITERVRIEQEKEKLQKQFYQAQKLEAIATLTSGITHDYNNLLTAAMGNVELLRRHLTMDEKAAKFLENLHYSCRCMANLTRQLLLFSRKEPIQVRNINLNQLIINLLKMIDRLIGEDITLTTQLTDDLWLVGGDSGNFEQVIMNLIVNARDAMPNGGSITISTHNVILDEDRSKFYGEVSPGRYVCFSVTDTGTGINNETIQHIFEPFFTTKERGYGTGLGLAVVHGIIKQHNGGISIYSEPGKGTTFKIYLPACLETRSDESEFIPCSEDLSGNGKRILLVEDDAGVRNVTRIMLTASGYHVFPVANAKDAFELFKKENGNFDLVFSDVVLPDESGLDLIEKLCAIKPSLKMLLASGYTDNKSRWKIIIEKGYPYINKPYVMNELLSIVKKSILDS</sequence>
<dbReference type="PROSITE" id="PS50112">
    <property type="entry name" value="PAS"/>
    <property type="match status" value="1"/>
</dbReference>
<dbReference type="InterPro" id="IPR013655">
    <property type="entry name" value="PAS_fold_3"/>
</dbReference>
<proteinExistence type="predicted"/>